<dbReference type="AlphaFoldDB" id="A0A7X5VDT9"/>
<evidence type="ECO:0000313" key="5">
    <source>
        <dbReference type="EMBL" id="NIK58508.1"/>
    </source>
</evidence>
<evidence type="ECO:0000256" key="1">
    <source>
        <dbReference type="ARBA" id="ARBA00022448"/>
    </source>
</evidence>
<dbReference type="RefSeq" id="WP_167209357.1">
    <property type="nucleotide sequence ID" value="NZ_JAASRO010000001.1"/>
</dbReference>
<dbReference type="Pfam" id="PF00005">
    <property type="entry name" value="ABC_tran"/>
    <property type="match status" value="1"/>
</dbReference>
<keyword evidence="6" id="KW-1185">Reference proteome</keyword>
<dbReference type="InterPro" id="IPR051120">
    <property type="entry name" value="ABC_AA/LPS_Transport"/>
</dbReference>
<dbReference type="InterPro" id="IPR017871">
    <property type="entry name" value="ABC_transporter-like_CS"/>
</dbReference>
<evidence type="ECO:0000259" key="4">
    <source>
        <dbReference type="PROSITE" id="PS50893"/>
    </source>
</evidence>
<dbReference type="Gene3D" id="3.40.50.300">
    <property type="entry name" value="P-loop containing nucleotide triphosphate hydrolases"/>
    <property type="match status" value="1"/>
</dbReference>
<keyword evidence="3 5" id="KW-0067">ATP-binding</keyword>
<evidence type="ECO:0000256" key="3">
    <source>
        <dbReference type="ARBA" id="ARBA00022840"/>
    </source>
</evidence>
<keyword evidence="2" id="KW-0547">Nucleotide-binding</keyword>
<dbReference type="Proteomes" id="UP000555407">
    <property type="component" value="Unassembled WGS sequence"/>
</dbReference>
<name>A0A7X5VDT9_9ACTN</name>
<reference evidence="5 6" key="1">
    <citation type="submission" date="2020-03" db="EMBL/GenBank/DDBJ databases">
        <title>Sequencing the genomes of 1000 actinobacteria strains.</title>
        <authorList>
            <person name="Klenk H.-P."/>
        </authorList>
    </citation>
    <scope>NUCLEOTIDE SEQUENCE [LARGE SCALE GENOMIC DNA]</scope>
    <source>
        <strain evidence="5 6">DSM 45490</strain>
    </source>
</reference>
<sequence length="250" mass="26718">MTATATPVLEVSGLGKSFLGVAALQDVGFTLREGSVLGLIGPNGSGKSTALDCITGFTRPDSGQVRLRGRDISGRPAHQIARSGLVRTFQTIRLYDELTVGEHLGLALRGLSAEDAGSDDLRQYWLEAFKLLRFRDAPAGILSYGQKKLVALAAVLVARPAVVLLDEPLAGVNPLVIEVIDQAIKHANEAGQTFLIIEHNVEFITSCCAEVVVLDAGRKLAEGPPSVIWDDPAVYEAFLGRKADDDDDTR</sequence>
<feature type="domain" description="ABC transporter" evidence="4">
    <location>
        <begin position="9"/>
        <end position="241"/>
    </location>
</feature>
<organism evidence="5 6">
    <name type="scientific">Kribbella shirazensis</name>
    <dbReference type="NCBI Taxonomy" id="1105143"/>
    <lineage>
        <taxon>Bacteria</taxon>
        <taxon>Bacillati</taxon>
        <taxon>Actinomycetota</taxon>
        <taxon>Actinomycetes</taxon>
        <taxon>Propionibacteriales</taxon>
        <taxon>Kribbellaceae</taxon>
        <taxon>Kribbella</taxon>
    </lineage>
</organism>
<dbReference type="PROSITE" id="PS50893">
    <property type="entry name" value="ABC_TRANSPORTER_2"/>
    <property type="match status" value="1"/>
</dbReference>
<accession>A0A7X5VDT9</accession>
<dbReference type="InterPro" id="IPR027417">
    <property type="entry name" value="P-loop_NTPase"/>
</dbReference>
<dbReference type="SUPFAM" id="SSF52540">
    <property type="entry name" value="P-loop containing nucleoside triphosphate hydrolases"/>
    <property type="match status" value="1"/>
</dbReference>
<keyword evidence="1" id="KW-0813">Transport</keyword>
<dbReference type="InterPro" id="IPR003439">
    <property type="entry name" value="ABC_transporter-like_ATP-bd"/>
</dbReference>
<comment type="caution">
    <text evidence="5">The sequence shown here is derived from an EMBL/GenBank/DDBJ whole genome shotgun (WGS) entry which is preliminary data.</text>
</comment>
<dbReference type="SMART" id="SM00382">
    <property type="entry name" value="AAA"/>
    <property type="match status" value="1"/>
</dbReference>
<dbReference type="InterPro" id="IPR003593">
    <property type="entry name" value="AAA+_ATPase"/>
</dbReference>
<dbReference type="PROSITE" id="PS00211">
    <property type="entry name" value="ABC_TRANSPORTER_1"/>
    <property type="match status" value="1"/>
</dbReference>
<dbReference type="GO" id="GO:0016887">
    <property type="term" value="F:ATP hydrolysis activity"/>
    <property type="evidence" value="ECO:0007669"/>
    <property type="project" value="InterPro"/>
</dbReference>
<dbReference type="GO" id="GO:0005886">
    <property type="term" value="C:plasma membrane"/>
    <property type="evidence" value="ECO:0007669"/>
    <property type="project" value="TreeGrafter"/>
</dbReference>
<gene>
    <name evidence="5" type="ORF">BJY22_004225</name>
</gene>
<protein>
    <submittedName>
        <fullName evidence="5">Branched-chain amino acid transport system ATP-binding protein</fullName>
    </submittedName>
</protein>
<dbReference type="EMBL" id="JAASRO010000001">
    <property type="protein sequence ID" value="NIK58508.1"/>
    <property type="molecule type" value="Genomic_DNA"/>
</dbReference>
<proteinExistence type="predicted"/>
<evidence type="ECO:0000256" key="2">
    <source>
        <dbReference type="ARBA" id="ARBA00022741"/>
    </source>
</evidence>
<dbReference type="PANTHER" id="PTHR45772:SF9">
    <property type="entry name" value="CONSERVED COMPONENT OF ABC TRANSPORTER FOR NATURAL AMINO ACIDS"/>
    <property type="match status" value="1"/>
</dbReference>
<dbReference type="GO" id="GO:0005524">
    <property type="term" value="F:ATP binding"/>
    <property type="evidence" value="ECO:0007669"/>
    <property type="project" value="UniProtKB-KW"/>
</dbReference>
<evidence type="ECO:0000313" key="6">
    <source>
        <dbReference type="Proteomes" id="UP000555407"/>
    </source>
</evidence>
<dbReference type="PANTHER" id="PTHR45772">
    <property type="entry name" value="CONSERVED COMPONENT OF ABC TRANSPORTER FOR NATURAL AMINO ACIDS-RELATED"/>
    <property type="match status" value="1"/>
</dbReference>